<dbReference type="Pfam" id="PF03120">
    <property type="entry name" value="OB_DNA_ligase"/>
    <property type="match status" value="1"/>
</dbReference>
<protein>
    <recommendedName>
        <fullName evidence="7">DNA ligase B</fullName>
        <ecNumber evidence="7">6.5.1.2</ecNumber>
    </recommendedName>
    <alternativeName>
        <fullName evidence="7">Polydeoxyribonucleotide synthase [NAD(+)] B</fullName>
    </alternativeName>
</protein>
<evidence type="ECO:0000256" key="7">
    <source>
        <dbReference type="HAMAP-Rule" id="MF_01587"/>
    </source>
</evidence>
<comment type="function">
    <text evidence="7">Catalyzes the formation of phosphodiester linkages between 5'-phosphoryl and 3'-hydroxyl groups in double-stranded DNA using NAD as a coenzyme and as the energy source for the reaction.</text>
</comment>
<dbReference type="EC" id="6.5.1.2" evidence="7"/>
<comment type="catalytic activity">
    <reaction evidence="6 7">
        <text>NAD(+) + (deoxyribonucleotide)n-3'-hydroxyl + 5'-phospho-(deoxyribonucleotide)m = (deoxyribonucleotide)n+m + AMP + beta-nicotinamide D-nucleotide.</text>
        <dbReference type="EC" id="6.5.1.2"/>
    </reaction>
</comment>
<dbReference type="RefSeq" id="WP_074752331.1">
    <property type="nucleotide sequence ID" value="NZ_FNCO01000004.1"/>
</dbReference>
<dbReference type="PIRSF" id="PIRSF001604">
    <property type="entry name" value="LigA"/>
    <property type="match status" value="1"/>
</dbReference>
<feature type="signal peptide" evidence="8">
    <location>
        <begin position="1"/>
        <end position="22"/>
    </location>
</feature>
<accession>A0A1G7Z4V9</accession>
<keyword evidence="1 7" id="KW-0436">Ligase</keyword>
<dbReference type="InterPro" id="IPR004150">
    <property type="entry name" value="NAD_DNA_ligase_OB"/>
</dbReference>
<dbReference type="InterPro" id="IPR013840">
    <property type="entry name" value="DNAligase_N"/>
</dbReference>
<sequence>MPTLLRTAFGVALALCFNSAHAQPCPDWPPAKARSEISSLHTQIEHWNDSYHRQGVSLVADELYDQSVQRLSHLRGCFAKPAPIDDNPLKTAAGPNAHPVPHTGLNKLPDERAVQAWLKGRDDLWIQPKVDGVAVTLVYEGGKLVKAISRGDGNKGQDWTGHAHQIAAIPPHLAWQKTLVLQGELYWQLSAHVQAEAGSLNARSKVAGLLARTSITEEDGANVGLFIWDWPDGPEGMQDRLTGLRALGFADSATFSEPIGSFDQAKNWREHWYTSPLPFATDGVVIRQGVRPSAERWQAKAPYWIAAWKYPFAQVLGEVRKVHFNIGRSGKITPVLDIEPVQLDDRKVSRISVGSFKRWETLDIRPGDHVAISLAGLTIPRLDGVVTRNVERVEMKVPDAADYHPLSCWQPTEGCESQFRERLKWLGSKKGLGLAGVGPGTWDKLIDAGHLNGLLDWMPLEGAQLANIPGLGDQSSAKLLKSFQGAREQSFAIWLKAIGLPPTAGAQLGESWSDLSARSVDQWQAEAGIGPGRAKQLTAFFQDPHVQALAGQLREQGIKGF</sequence>
<evidence type="ECO:0000256" key="4">
    <source>
        <dbReference type="ARBA" id="ARBA00023027"/>
    </source>
</evidence>
<dbReference type="OrthoDB" id="9759736at2"/>
<dbReference type="Proteomes" id="UP000182894">
    <property type="component" value="Unassembled WGS sequence"/>
</dbReference>
<dbReference type="PANTHER" id="PTHR47810">
    <property type="entry name" value="DNA LIGASE"/>
    <property type="match status" value="1"/>
</dbReference>
<dbReference type="InterPro" id="IPR012340">
    <property type="entry name" value="NA-bd_OB-fold"/>
</dbReference>
<feature type="chain" id="PRO_5010314409" description="DNA ligase B" evidence="8">
    <location>
        <begin position="23"/>
        <end position="561"/>
    </location>
</feature>
<dbReference type="SUPFAM" id="SSF50249">
    <property type="entry name" value="Nucleic acid-binding proteins"/>
    <property type="match status" value="1"/>
</dbReference>
<name>A0A1G7Z4V9_9PSED</name>
<dbReference type="GO" id="GO:0006260">
    <property type="term" value="P:DNA replication"/>
    <property type="evidence" value="ECO:0007669"/>
    <property type="project" value="UniProtKB-KW"/>
</dbReference>
<dbReference type="EMBL" id="FNCO01000004">
    <property type="protein sequence ID" value="SDH03753.1"/>
    <property type="molecule type" value="Genomic_DNA"/>
</dbReference>
<evidence type="ECO:0000313" key="11">
    <source>
        <dbReference type="Proteomes" id="UP000182894"/>
    </source>
</evidence>
<dbReference type="PANTHER" id="PTHR47810:SF1">
    <property type="entry name" value="DNA LIGASE B"/>
    <property type="match status" value="1"/>
</dbReference>
<reference evidence="11" key="1">
    <citation type="submission" date="2016-10" db="EMBL/GenBank/DDBJ databases">
        <authorList>
            <person name="Varghese N."/>
            <person name="Submissions S."/>
        </authorList>
    </citation>
    <scope>NUCLEOTIDE SEQUENCE [LARGE SCALE GENOMIC DNA]</scope>
    <source>
        <strain evidence="11">ATCC 700689</strain>
    </source>
</reference>
<keyword evidence="11" id="KW-1185">Reference proteome</keyword>
<feature type="active site" description="N6-AMP-lysine intermediate" evidence="7">
    <location>
        <position position="129"/>
    </location>
</feature>
<dbReference type="InterPro" id="IPR010994">
    <property type="entry name" value="RuvA_2-like"/>
</dbReference>
<keyword evidence="8" id="KW-0732">Signal</keyword>
<proteinExistence type="inferred from homology"/>
<evidence type="ECO:0000256" key="2">
    <source>
        <dbReference type="ARBA" id="ARBA00022705"/>
    </source>
</evidence>
<dbReference type="STRING" id="89065.SAMN05216605_104168"/>
<dbReference type="Gene3D" id="1.10.150.20">
    <property type="entry name" value="5' to 3' exonuclease, C-terminal subdomain"/>
    <property type="match status" value="2"/>
</dbReference>
<dbReference type="Gene3D" id="2.40.50.140">
    <property type="entry name" value="Nucleic acid-binding proteins"/>
    <property type="match status" value="1"/>
</dbReference>
<comment type="similarity">
    <text evidence="7">Belongs to the NAD-dependent DNA ligase family. LigB subfamily.</text>
</comment>
<dbReference type="AlphaFoldDB" id="A0A1G7Z4V9"/>
<feature type="domain" description="NAD-dependent DNA ligase N-terminal" evidence="9">
    <location>
        <begin position="32"/>
        <end position="431"/>
    </location>
</feature>
<evidence type="ECO:0000256" key="5">
    <source>
        <dbReference type="ARBA" id="ARBA00023204"/>
    </source>
</evidence>
<evidence type="ECO:0000256" key="1">
    <source>
        <dbReference type="ARBA" id="ARBA00022598"/>
    </source>
</evidence>
<organism evidence="10 11">
    <name type="scientific">Pseudomonas abietaniphila</name>
    <dbReference type="NCBI Taxonomy" id="89065"/>
    <lineage>
        <taxon>Bacteria</taxon>
        <taxon>Pseudomonadati</taxon>
        <taxon>Pseudomonadota</taxon>
        <taxon>Gammaproteobacteria</taxon>
        <taxon>Pseudomonadales</taxon>
        <taxon>Pseudomonadaceae</taxon>
        <taxon>Pseudomonas</taxon>
    </lineage>
</organism>
<evidence type="ECO:0000313" key="10">
    <source>
        <dbReference type="EMBL" id="SDH03753.1"/>
    </source>
</evidence>
<keyword evidence="2 7" id="KW-0235">DNA replication</keyword>
<dbReference type="SUPFAM" id="SSF56091">
    <property type="entry name" value="DNA ligase/mRNA capping enzyme, catalytic domain"/>
    <property type="match status" value="1"/>
</dbReference>
<dbReference type="SMART" id="SM00532">
    <property type="entry name" value="LIGANc"/>
    <property type="match status" value="1"/>
</dbReference>
<dbReference type="GO" id="GO:0006281">
    <property type="term" value="P:DNA repair"/>
    <property type="evidence" value="ECO:0007669"/>
    <property type="project" value="UniProtKB-KW"/>
</dbReference>
<evidence type="ECO:0000256" key="8">
    <source>
        <dbReference type="SAM" id="SignalP"/>
    </source>
</evidence>
<evidence type="ECO:0000256" key="3">
    <source>
        <dbReference type="ARBA" id="ARBA00022763"/>
    </source>
</evidence>
<gene>
    <name evidence="7" type="primary">ligB</name>
    <name evidence="10" type="ORF">SAMN05216605_104168</name>
</gene>
<dbReference type="Gene3D" id="1.10.287.610">
    <property type="entry name" value="Helix hairpin bin"/>
    <property type="match status" value="1"/>
</dbReference>
<dbReference type="InterPro" id="IPR050326">
    <property type="entry name" value="NAD_dep_DNA_ligaseB"/>
</dbReference>
<evidence type="ECO:0000259" key="9">
    <source>
        <dbReference type="SMART" id="SM00532"/>
    </source>
</evidence>
<dbReference type="InterPro" id="IPR020923">
    <property type="entry name" value="DNA_ligase_B"/>
</dbReference>
<dbReference type="SUPFAM" id="SSF47781">
    <property type="entry name" value="RuvA domain 2-like"/>
    <property type="match status" value="1"/>
</dbReference>
<dbReference type="GO" id="GO:0003911">
    <property type="term" value="F:DNA ligase (NAD+) activity"/>
    <property type="evidence" value="ECO:0007669"/>
    <property type="project" value="UniProtKB-UniRule"/>
</dbReference>
<dbReference type="NCBIfam" id="NF005987">
    <property type="entry name" value="PRK08097.1"/>
    <property type="match status" value="1"/>
</dbReference>
<dbReference type="InterPro" id="IPR013839">
    <property type="entry name" value="DNAligase_adenylation"/>
</dbReference>
<evidence type="ECO:0000256" key="6">
    <source>
        <dbReference type="ARBA" id="ARBA00034005"/>
    </source>
</evidence>
<keyword evidence="3 7" id="KW-0227">DNA damage</keyword>
<dbReference type="InterPro" id="IPR001679">
    <property type="entry name" value="DNA_ligase"/>
</dbReference>
<dbReference type="Pfam" id="PF01653">
    <property type="entry name" value="DNA_ligase_aden"/>
    <property type="match status" value="1"/>
</dbReference>
<dbReference type="Gene3D" id="3.30.470.30">
    <property type="entry name" value="DNA ligase/mRNA capping enzyme"/>
    <property type="match status" value="1"/>
</dbReference>
<keyword evidence="5 7" id="KW-0234">DNA repair</keyword>
<dbReference type="HAMAP" id="MF_01587">
    <property type="entry name" value="DNA_ligase_B"/>
    <property type="match status" value="1"/>
</dbReference>
<keyword evidence="4 7" id="KW-0520">NAD</keyword>